<dbReference type="EMBL" id="CP136426">
    <property type="protein sequence ID" value="WOC50958.1"/>
    <property type="molecule type" value="Genomic_DNA"/>
</dbReference>
<reference evidence="2" key="1">
    <citation type="submission" date="2023-10" db="EMBL/GenBank/DDBJ databases">
        <title>Characterization and whole genome sequencing of a novel strain of Bergeyella porcorum QD2021 isolated from pig.</title>
        <authorList>
            <person name="Liu G."/>
            <person name="Chen C."/>
            <person name="Han X."/>
        </authorList>
    </citation>
    <scope>NUCLEOTIDE SEQUENCE</scope>
    <source>
        <strain evidence="2">QD2021</strain>
    </source>
</reference>
<dbReference type="Proteomes" id="UP001432059">
    <property type="component" value="Chromosome"/>
</dbReference>
<evidence type="ECO:0000313" key="3">
    <source>
        <dbReference type="Proteomes" id="UP001432059"/>
    </source>
</evidence>
<gene>
    <name evidence="2" type="ORF">BPO_0311</name>
</gene>
<protein>
    <submittedName>
        <fullName evidence="2">Uncharacterized protein</fullName>
    </submittedName>
</protein>
<name>A0AAU0EY40_9FLAO</name>
<keyword evidence="1" id="KW-1133">Transmembrane helix</keyword>
<keyword evidence="1" id="KW-0812">Transmembrane</keyword>
<keyword evidence="3" id="KW-1185">Reference proteome</keyword>
<sequence length="74" mass="8831">MQILYNHKLLNIKFNLLKVHNLIFYLLGCILVLDNMTTIIIVINKALIISIFLIFNRFVYTIVKIFSIERQPFF</sequence>
<evidence type="ECO:0000313" key="2">
    <source>
        <dbReference type="EMBL" id="WOC50958.1"/>
    </source>
</evidence>
<proteinExistence type="predicted"/>
<keyword evidence="1" id="KW-0472">Membrane</keyword>
<dbReference type="AlphaFoldDB" id="A0AAU0EY40"/>
<accession>A0AAU0EY40</accession>
<evidence type="ECO:0000256" key="1">
    <source>
        <dbReference type="SAM" id="Phobius"/>
    </source>
</evidence>
<organism evidence="2 3">
    <name type="scientific">Bergeyella porcorum</name>
    <dbReference type="NCBI Taxonomy" id="1735111"/>
    <lineage>
        <taxon>Bacteria</taxon>
        <taxon>Pseudomonadati</taxon>
        <taxon>Bacteroidota</taxon>
        <taxon>Flavobacteriia</taxon>
        <taxon>Flavobacteriales</taxon>
        <taxon>Weeksellaceae</taxon>
        <taxon>Bergeyella</taxon>
    </lineage>
</organism>
<feature type="transmembrane region" description="Helical" evidence="1">
    <location>
        <begin position="12"/>
        <end position="33"/>
    </location>
</feature>
<feature type="transmembrane region" description="Helical" evidence="1">
    <location>
        <begin position="39"/>
        <end position="60"/>
    </location>
</feature>
<dbReference type="KEGG" id="bpor:BPO_0311"/>